<name>A0ABP6R9W3_9MICC</name>
<accession>A0ABP6R9W3</accession>
<dbReference type="InterPro" id="IPR047990">
    <property type="entry name" value="DLW39-like"/>
</dbReference>
<evidence type="ECO:0000313" key="2">
    <source>
        <dbReference type="Proteomes" id="UP001501736"/>
    </source>
</evidence>
<dbReference type="NCBIfam" id="NF038356">
    <property type="entry name" value="actino_DLW39"/>
    <property type="match status" value="1"/>
</dbReference>
<protein>
    <submittedName>
        <fullName evidence="1">Uncharacterized protein</fullName>
    </submittedName>
</protein>
<reference evidence="2" key="1">
    <citation type="journal article" date="2019" name="Int. J. Syst. Evol. Microbiol.">
        <title>The Global Catalogue of Microorganisms (GCM) 10K type strain sequencing project: providing services to taxonomists for standard genome sequencing and annotation.</title>
        <authorList>
            <consortium name="The Broad Institute Genomics Platform"/>
            <consortium name="The Broad Institute Genome Sequencing Center for Infectious Disease"/>
            <person name="Wu L."/>
            <person name="Ma J."/>
        </authorList>
    </citation>
    <scope>NUCLEOTIDE SEQUENCE [LARGE SCALE GENOMIC DNA]</scope>
    <source>
        <strain evidence="2">JCM 11483</strain>
    </source>
</reference>
<dbReference type="EMBL" id="BAAAYG010000003">
    <property type="protein sequence ID" value="GAA3281914.1"/>
    <property type="molecule type" value="Genomic_DNA"/>
</dbReference>
<sequence length="40" mass="4671">MRRIALAAVAVLGIVGYRRWRQAEDDRRVWREATDTLQDG</sequence>
<keyword evidence="2" id="KW-1185">Reference proteome</keyword>
<comment type="caution">
    <text evidence="1">The sequence shown here is derived from an EMBL/GenBank/DDBJ whole genome shotgun (WGS) entry which is preliminary data.</text>
</comment>
<dbReference type="RefSeq" id="WP_344718461.1">
    <property type="nucleotide sequence ID" value="NZ_BAAAYG010000003.1"/>
</dbReference>
<evidence type="ECO:0000313" key="1">
    <source>
        <dbReference type="EMBL" id="GAA3281914.1"/>
    </source>
</evidence>
<dbReference type="Proteomes" id="UP001501736">
    <property type="component" value="Unassembled WGS sequence"/>
</dbReference>
<proteinExistence type="predicted"/>
<organism evidence="1 2">
    <name type="scientific">Nesterenkonia halobia</name>
    <dbReference type="NCBI Taxonomy" id="37922"/>
    <lineage>
        <taxon>Bacteria</taxon>
        <taxon>Bacillati</taxon>
        <taxon>Actinomycetota</taxon>
        <taxon>Actinomycetes</taxon>
        <taxon>Micrococcales</taxon>
        <taxon>Micrococcaceae</taxon>
        <taxon>Nesterenkonia</taxon>
    </lineage>
</organism>
<gene>
    <name evidence="1" type="ORF">GCM10020260_08170</name>
</gene>